<dbReference type="OrthoDB" id="5877913at2759"/>
<reference evidence="2 3" key="2">
    <citation type="journal article" date="2019" name="G3 (Bethesda)">
        <title>Hybrid Assembly of the Genome of the Entomopathogenic Nematode Steinernema carpocapsae Identifies the X-Chromosome.</title>
        <authorList>
            <person name="Serra L."/>
            <person name="Macchietto M."/>
            <person name="Macias-Munoz A."/>
            <person name="McGill C.J."/>
            <person name="Rodriguez I.M."/>
            <person name="Rodriguez B."/>
            <person name="Murad R."/>
            <person name="Mortazavi A."/>
        </authorList>
    </citation>
    <scope>NUCLEOTIDE SEQUENCE [LARGE SCALE GENOMIC DNA]</scope>
    <source>
        <strain evidence="2 3">ALL</strain>
    </source>
</reference>
<evidence type="ECO:0000313" key="2">
    <source>
        <dbReference type="EMBL" id="TKR64350.1"/>
    </source>
</evidence>
<gene>
    <name evidence="2" type="ORF">L596_024902</name>
</gene>
<evidence type="ECO:0000256" key="1">
    <source>
        <dbReference type="SAM" id="MobiDB-lite"/>
    </source>
</evidence>
<feature type="region of interest" description="Disordered" evidence="1">
    <location>
        <begin position="34"/>
        <end position="73"/>
    </location>
</feature>
<accession>A0A4U5M665</accession>
<dbReference type="AlphaFoldDB" id="A0A4U5M665"/>
<dbReference type="EMBL" id="AZBU02000009">
    <property type="protein sequence ID" value="TKR64350.1"/>
    <property type="molecule type" value="Genomic_DNA"/>
</dbReference>
<sequence length="102" mass="11930">MEIFECLEREVLENDRCVTYKEVAANAALYPPMLGFRNDPRKSNHKPRMEGIQKGREIATRNRNEEDRSHRNKKEVDFVPYYSRLLQLKSVLKDSMGAFVGP</sequence>
<dbReference type="Proteomes" id="UP000298663">
    <property type="component" value="Unassembled WGS sequence"/>
</dbReference>
<evidence type="ECO:0000313" key="3">
    <source>
        <dbReference type="Proteomes" id="UP000298663"/>
    </source>
</evidence>
<proteinExistence type="predicted"/>
<comment type="caution">
    <text evidence="2">The sequence shown here is derived from an EMBL/GenBank/DDBJ whole genome shotgun (WGS) entry which is preliminary data.</text>
</comment>
<protein>
    <submittedName>
        <fullName evidence="2">Uncharacterized protein</fullName>
    </submittedName>
</protein>
<feature type="compositionally biased region" description="Basic and acidic residues" evidence="1">
    <location>
        <begin position="38"/>
        <end position="73"/>
    </location>
</feature>
<name>A0A4U5M665_STECR</name>
<reference evidence="2 3" key="1">
    <citation type="journal article" date="2015" name="Genome Biol.">
        <title>Comparative genomics of Steinernema reveals deeply conserved gene regulatory networks.</title>
        <authorList>
            <person name="Dillman A.R."/>
            <person name="Macchietto M."/>
            <person name="Porter C.F."/>
            <person name="Rogers A."/>
            <person name="Williams B."/>
            <person name="Antoshechkin I."/>
            <person name="Lee M.M."/>
            <person name="Goodwin Z."/>
            <person name="Lu X."/>
            <person name="Lewis E.E."/>
            <person name="Goodrich-Blair H."/>
            <person name="Stock S.P."/>
            <person name="Adams B.J."/>
            <person name="Sternberg P.W."/>
            <person name="Mortazavi A."/>
        </authorList>
    </citation>
    <scope>NUCLEOTIDE SEQUENCE [LARGE SCALE GENOMIC DNA]</scope>
    <source>
        <strain evidence="2 3">ALL</strain>
    </source>
</reference>
<keyword evidence="3" id="KW-1185">Reference proteome</keyword>
<organism evidence="2 3">
    <name type="scientific">Steinernema carpocapsae</name>
    <name type="common">Entomopathogenic nematode</name>
    <dbReference type="NCBI Taxonomy" id="34508"/>
    <lineage>
        <taxon>Eukaryota</taxon>
        <taxon>Metazoa</taxon>
        <taxon>Ecdysozoa</taxon>
        <taxon>Nematoda</taxon>
        <taxon>Chromadorea</taxon>
        <taxon>Rhabditida</taxon>
        <taxon>Tylenchina</taxon>
        <taxon>Panagrolaimomorpha</taxon>
        <taxon>Strongyloidoidea</taxon>
        <taxon>Steinernematidae</taxon>
        <taxon>Steinernema</taxon>
    </lineage>
</organism>